<dbReference type="InterPro" id="IPR029063">
    <property type="entry name" value="SAM-dependent_MTases_sf"/>
</dbReference>
<dbReference type="Gene3D" id="1.10.10.10">
    <property type="entry name" value="Winged helix-like DNA-binding domain superfamily/Winged helix DNA-binding domain"/>
    <property type="match status" value="1"/>
</dbReference>
<evidence type="ECO:0000259" key="6">
    <source>
        <dbReference type="Pfam" id="PF08100"/>
    </source>
</evidence>
<dbReference type="Gene3D" id="3.40.50.150">
    <property type="entry name" value="Vaccinia Virus protein VP39"/>
    <property type="match status" value="1"/>
</dbReference>
<keyword evidence="3" id="KW-0949">S-adenosyl-L-methionine</keyword>
<gene>
    <name evidence="7" type="ORF">FB567DRAFT_602578</name>
</gene>
<evidence type="ECO:0000256" key="1">
    <source>
        <dbReference type="ARBA" id="ARBA00022603"/>
    </source>
</evidence>
<feature type="active site" description="Proton acceptor" evidence="4">
    <location>
        <position position="288"/>
    </location>
</feature>
<dbReference type="SUPFAM" id="SSF46785">
    <property type="entry name" value="Winged helix' DNA-binding domain"/>
    <property type="match status" value="1"/>
</dbReference>
<dbReference type="EMBL" id="JAGMVJ010000010">
    <property type="protein sequence ID" value="KAH7087021.1"/>
    <property type="molecule type" value="Genomic_DNA"/>
</dbReference>
<dbReference type="InterPro" id="IPR036388">
    <property type="entry name" value="WH-like_DNA-bd_sf"/>
</dbReference>
<dbReference type="GO" id="GO:0046983">
    <property type="term" value="F:protein dimerization activity"/>
    <property type="evidence" value="ECO:0007669"/>
    <property type="project" value="InterPro"/>
</dbReference>
<dbReference type="InterPro" id="IPR001077">
    <property type="entry name" value="COMT_C"/>
</dbReference>
<organism evidence="7 8">
    <name type="scientific">Paraphoma chrysanthemicola</name>
    <dbReference type="NCBI Taxonomy" id="798071"/>
    <lineage>
        <taxon>Eukaryota</taxon>
        <taxon>Fungi</taxon>
        <taxon>Dikarya</taxon>
        <taxon>Ascomycota</taxon>
        <taxon>Pezizomycotina</taxon>
        <taxon>Dothideomycetes</taxon>
        <taxon>Pleosporomycetidae</taxon>
        <taxon>Pleosporales</taxon>
        <taxon>Pleosporineae</taxon>
        <taxon>Phaeosphaeriaceae</taxon>
        <taxon>Paraphoma</taxon>
    </lineage>
</organism>
<evidence type="ECO:0000259" key="5">
    <source>
        <dbReference type="Pfam" id="PF00891"/>
    </source>
</evidence>
<dbReference type="SUPFAM" id="SSF53335">
    <property type="entry name" value="S-adenosyl-L-methionine-dependent methyltransferases"/>
    <property type="match status" value="1"/>
</dbReference>
<dbReference type="PANTHER" id="PTHR43712">
    <property type="entry name" value="PUTATIVE (AFU_ORTHOLOGUE AFUA_4G14580)-RELATED"/>
    <property type="match status" value="1"/>
</dbReference>
<dbReference type="InterPro" id="IPR016461">
    <property type="entry name" value="COMT-like"/>
</dbReference>
<dbReference type="Pfam" id="PF00891">
    <property type="entry name" value="Methyltransf_2"/>
    <property type="match status" value="1"/>
</dbReference>
<evidence type="ECO:0000313" key="7">
    <source>
        <dbReference type="EMBL" id="KAH7087021.1"/>
    </source>
</evidence>
<dbReference type="Pfam" id="PF08100">
    <property type="entry name" value="Dimerisation"/>
    <property type="match status" value="1"/>
</dbReference>
<dbReference type="OrthoDB" id="2410195at2759"/>
<dbReference type="InterPro" id="IPR012967">
    <property type="entry name" value="COMT_dimerisation"/>
</dbReference>
<proteinExistence type="predicted"/>
<evidence type="ECO:0000256" key="4">
    <source>
        <dbReference type="PIRSR" id="PIRSR005739-1"/>
    </source>
</evidence>
<evidence type="ECO:0000313" key="8">
    <source>
        <dbReference type="Proteomes" id="UP000813461"/>
    </source>
</evidence>
<feature type="domain" description="O-methyltransferase C-terminal" evidence="5">
    <location>
        <begin position="220"/>
        <end position="358"/>
    </location>
</feature>
<dbReference type="GO" id="GO:0008171">
    <property type="term" value="F:O-methyltransferase activity"/>
    <property type="evidence" value="ECO:0007669"/>
    <property type="project" value="InterPro"/>
</dbReference>
<dbReference type="GO" id="GO:0032259">
    <property type="term" value="P:methylation"/>
    <property type="evidence" value="ECO:0007669"/>
    <property type="project" value="UniProtKB-KW"/>
</dbReference>
<dbReference type="InterPro" id="IPR036390">
    <property type="entry name" value="WH_DNA-bd_sf"/>
</dbReference>
<dbReference type="PIRSF" id="PIRSF005739">
    <property type="entry name" value="O-mtase"/>
    <property type="match status" value="1"/>
</dbReference>
<comment type="caution">
    <text evidence="7">The sequence shown here is derived from an EMBL/GenBank/DDBJ whole genome shotgun (WGS) entry which is preliminary data.</text>
</comment>
<reference evidence="7" key="1">
    <citation type="journal article" date="2021" name="Nat. Commun.">
        <title>Genetic determinants of endophytism in the Arabidopsis root mycobiome.</title>
        <authorList>
            <person name="Mesny F."/>
            <person name="Miyauchi S."/>
            <person name="Thiergart T."/>
            <person name="Pickel B."/>
            <person name="Atanasova L."/>
            <person name="Karlsson M."/>
            <person name="Huettel B."/>
            <person name="Barry K.W."/>
            <person name="Haridas S."/>
            <person name="Chen C."/>
            <person name="Bauer D."/>
            <person name="Andreopoulos W."/>
            <person name="Pangilinan J."/>
            <person name="LaButti K."/>
            <person name="Riley R."/>
            <person name="Lipzen A."/>
            <person name="Clum A."/>
            <person name="Drula E."/>
            <person name="Henrissat B."/>
            <person name="Kohler A."/>
            <person name="Grigoriev I.V."/>
            <person name="Martin F.M."/>
            <person name="Hacquard S."/>
        </authorList>
    </citation>
    <scope>NUCLEOTIDE SEQUENCE</scope>
    <source>
        <strain evidence="7">MPI-SDFR-AT-0120</strain>
    </source>
</reference>
<dbReference type="AlphaFoldDB" id="A0A8K0R7W9"/>
<feature type="domain" description="O-methyltransferase dimerisation" evidence="6">
    <location>
        <begin position="51"/>
        <end position="114"/>
    </location>
</feature>
<name>A0A8K0R7W9_9PLEO</name>
<sequence>MEAILEQVRSLAGLSEDSRRQAIVALHNFANSLETHHDTIHRYGHANLQAAVVQIGIDLKLFRYLVESALPLTIEQISKKTGAESDLLTRLLRFLASIGAINENDKVQYSANHVTHNLSERLVEAGLSHYFTTAASQYQVLPDYLKETGYKNPVDEKKTAFQVAFNTPLNSYAWFASHPVHLDHFNTYMSLRRKPDTTWLSVYPVEKEAANWPADKGLYVNIGGSIGHQCAQFKEKYPHIQGRVILQDLPHSVANALPTPGVENIAHDMFEPQPIVGAKFYYLRAVLHNQSLPNVRRVLDNIKTAMAPESVLLIDELVLPESGVSYIASSIDMTMLSAFASTERTELQWRRTFEEAGLELTRTYTYYPMGYESVMDVRLPRGKSSNGEI</sequence>
<keyword evidence="1 7" id="KW-0489">Methyltransferase</keyword>
<dbReference type="PROSITE" id="PS51683">
    <property type="entry name" value="SAM_OMT_II"/>
    <property type="match status" value="1"/>
</dbReference>
<evidence type="ECO:0000256" key="3">
    <source>
        <dbReference type="ARBA" id="ARBA00022691"/>
    </source>
</evidence>
<dbReference type="Proteomes" id="UP000813461">
    <property type="component" value="Unassembled WGS sequence"/>
</dbReference>
<accession>A0A8K0R7W9</accession>
<keyword evidence="8" id="KW-1185">Reference proteome</keyword>
<protein>
    <submittedName>
        <fullName evidence="7">S-adenosyl-L-methionine-dependent methyltransferase</fullName>
    </submittedName>
</protein>
<dbReference type="PANTHER" id="PTHR43712:SF4">
    <property type="entry name" value="O-METHYLTRANSFERASE DOMAIN-CONTAINING PROTEIN"/>
    <property type="match status" value="1"/>
</dbReference>
<evidence type="ECO:0000256" key="2">
    <source>
        <dbReference type="ARBA" id="ARBA00022679"/>
    </source>
</evidence>
<keyword evidence="2" id="KW-0808">Transferase</keyword>